<dbReference type="PANTHER" id="PTHR33993:SF2">
    <property type="entry name" value="VOC DOMAIN-CONTAINING PROTEIN"/>
    <property type="match status" value="1"/>
</dbReference>
<dbReference type="PANTHER" id="PTHR33993">
    <property type="entry name" value="GLYOXALASE-RELATED"/>
    <property type="match status" value="1"/>
</dbReference>
<name>A0AA48GJI4_9BACT</name>
<dbReference type="KEGG" id="msil:METEAL_33300"/>
<dbReference type="EMBL" id="AP027080">
    <property type="protein sequence ID" value="BDU74156.1"/>
    <property type="molecule type" value="Genomic_DNA"/>
</dbReference>
<dbReference type="InterPro" id="IPR029068">
    <property type="entry name" value="Glyas_Bleomycin-R_OHBP_Dase"/>
</dbReference>
<organism evidence="2 3">
    <name type="scientific">Mesoterricola silvestris</name>
    <dbReference type="NCBI Taxonomy" id="2927979"/>
    <lineage>
        <taxon>Bacteria</taxon>
        <taxon>Pseudomonadati</taxon>
        <taxon>Acidobacteriota</taxon>
        <taxon>Holophagae</taxon>
        <taxon>Holophagales</taxon>
        <taxon>Holophagaceae</taxon>
        <taxon>Mesoterricola</taxon>
    </lineage>
</organism>
<dbReference type="SUPFAM" id="SSF54593">
    <property type="entry name" value="Glyoxalase/Bleomycin resistance protein/Dihydroxybiphenyl dioxygenase"/>
    <property type="match status" value="1"/>
</dbReference>
<proteinExistence type="predicted"/>
<dbReference type="CDD" id="cd07247">
    <property type="entry name" value="SgaA_N_like"/>
    <property type="match status" value="1"/>
</dbReference>
<gene>
    <name evidence="2" type="ORF">METEAL_33300</name>
</gene>
<protein>
    <submittedName>
        <fullName evidence="2">Glyoxalase</fullName>
    </submittedName>
</protein>
<reference evidence="3" key="1">
    <citation type="journal article" date="2023" name="Int. J. Syst. Evol. Microbiol.">
        <title>Mesoterricola silvestris gen. nov., sp. nov., Mesoterricola sediminis sp. nov., Geothrix oryzae sp. nov., Geothrix edaphica sp. nov., Geothrix rubra sp. nov., and Geothrix limicola sp. nov., six novel members of Acidobacteriota isolated from soils.</title>
        <authorList>
            <person name="Itoh H."/>
            <person name="Sugisawa Y."/>
            <person name="Mise K."/>
            <person name="Xu Z."/>
            <person name="Kuniyasu M."/>
            <person name="Ushijima N."/>
            <person name="Kawano K."/>
            <person name="Kobayashi E."/>
            <person name="Shiratori Y."/>
            <person name="Masuda Y."/>
            <person name="Senoo K."/>
        </authorList>
    </citation>
    <scope>NUCLEOTIDE SEQUENCE [LARGE SCALE GENOMIC DNA]</scope>
    <source>
        <strain evidence="3">W79</strain>
    </source>
</reference>
<evidence type="ECO:0000259" key="1">
    <source>
        <dbReference type="Pfam" id="PF00903"/>
    </source>
</evidence>
<feature type="domain" description="Glyoxalase/fosfomycin resistance/dioxygenase" evidence="1">
    <location>
        <begin position="11"/>
        <end position="120"/>
    </location>
</feature>
<dbReference type="Pfam" id="PF00903">
    <property type="entry name" value="Glyoxalase"/>
    <property type="match status" value="1"/>
</dbReference>
<accession>A0AA48GJI4</accession>
<dbReference type="Gene3D" id="3.10.180.10">
    <property type="entry name" value="2,3-Dihydroxybiphenyl 1,2-Dioxygenase, domain 1"/>
    <property type="match status" value="1"/>
</dbReference>
<dbReference type="AlphaFoldDB" id="A0AA48GJI4"/>
<dbReference type="RefSeq" id="WP_316412827.1">
    <property type="nucleotide sequence ID" value="NZ_AP027080.1"/>
</dbReference>
<evidence type="ECO:0000313" key="3">
    <source>
        <dbReference type="Proteomes" id="UP001238179"/>
    </source>
</evidence>
<dbReference type="InterPro" id="IPR052164">
    <property type="entry name" value="Anthracycline_SecMetBiosynth"/>
</dbReference>
<dbReference type="InterPro" id="IPR004360">
    <property type="entry name" value="Glyas_Fos-R_dOase_dom"/>
</dbReference>
<keyword evidence="3" id="KW-1185">Reference proteome</keyword>
<evidence type="ECO:0000313" key="2">
    <source>
        <dbReference type="EMBL" id="BDU74156.1"/>
    </source>
</evidence>
<sequence>MSDPNTLKNCIVWADIPVKDLDRAAGFYRDVLALGVHREESGPTPFCVFQHDQGNGGCLVLQPGDVSASGMLTYFNVDGRIREALALVEAKGGHVLQPLHGIGPHGFRAVILDSEGNRIALHSQVDA</sequence>
<dbReference type="Proteomes" id="UP001238179">
    <property type="component" value="Chromosome"/>
</dbReference>